<dbReference type="AlphaFoldDB" id="A0A7V2F635"/>
<reference evidence="1" key="1">
    <citation type="journal article" date="2020" name="mSystems">
        <title>Genome- and Community-Level Interaction Insights into Carbon Utilization and Element Cycling Functions of Hydrothermarchaeota in Hydrothermal Sediment.</title>
        <authorList>
            <person name="Zhou Z."/>
            <person name="Liu Y."/>
            <person name="Xu W."/>
            <person name="Pan J."/>
            <person name="Luo Z.H."/>
            <person name="Li M."/>
        </authorList>
    </citation>
    <scope>NUCLEOTIDE SEQUENCE [LARGE SCALE GENOMIC DNA]</scope>
    <source>
        <strain evidence="1">SpSt-143</strain>
    </source>
</reference>
<dbReference type="EMBL" id="DSGB01000004">
    <property type="protein sequence ID" value="HER95677.1"/>
    <property type="molecule type" value="Genomic_DNA"/>
</dbReference>
<accession>A0A7V2F635</accession>
<sequence>MDKQVKPFPIRLREDQIAALRQLSRDNRQSIAETIRIIIDEALARRGFEIKRPIPELKTAA</sequence>
<dbReference type="GO" id="GO:0006355">
    <property type="term" value="P:regulation of DNA-templated transcription"/>
    <property type="evidence" value="ECO:0007669"/>
    <property type="project" value="InterPro"/>
</dbReference>
<organism evidence="1">
    <name type="scientific">Rhodothermus marinus</name>
    <name type="common">Rhodothermus obamensis</name>
    <dbReference type="NCBI Taxonomy" id="29549"/>
    <lineage>
        <taxon>Bacteria</taxon>
        <taxon>Pseudomonadati</taxon>
        <taxon>Rhodothermota</taxon>
        <taxon>Rhodothermia</taxon>
        <taxon>Rhodothermales</taxon>
        <taxon>Rhodothermaceae</taxon>
        <taxon>Rhodothermus</taxon>
    </lineage>
</organism>
<gene>
    <name evidence="1" type="ORF">ENO59_04055</name>
</gene>
<proteinExistence type="predicted"/>
<evidence type="ECO:0000313" key="1">
    <source>
        <dbReference type="EMBL" id="HER95677.1"/>
    </source>
</evidence>
<dbReference type="SUPFAM" id="SSF47598">
    <property type="entry name" value="Ribbon-helix-helix"/>
    <property type="match status" value="1"/>
</dbReference>
<name>A0A7V2F635_RHOMR</name>
<protein>
    <submittedName>
        <fullName evidence="1">Ribbon-helix-helix protein, CopG family</fullName>
    </submittedName>
</protein>
<dbReference type="InterPro" id="IPR010985">
    <property type="entry name" value="Ribbon_hlx_hlx"/>
</dbReference>
<comment type="caution">
    <text evidence="1">The sequence shown here is derived from an EMBL/GenBank/DDBJ whole genome shotgun (WGS) entry which is preliminary data.</text>
</comment>